<sequence length="70" mass="7023">MPSTPTTAPVPASSTGPPAAPPPSRSASRPAVPTASSSASRRWQRSVAAYVTAVAPSSRASRQPPAAIRT</sequence>
<feature type="region of interest" description="Disordered" evidence="1">
    <location>
        <begin position="1"/>
        <end position="45"/>
    </location>
</feature>
<proteinExistence type="predicted"/>
<dbReference type="AlphaFoldDB" id="A0A2N8TG06"/>
<feature type="compositionally biased region" description="Low complexity" evidence="1">
    <location>
        <begin position="25"/>
        <end position="45"/>
    </location>
</feature>
<reference evidence="2 3" key="1">
    <citation type="submission" date="2018-01" db="EMBL/GenBank/DDBJ databases">
        <title>Draft genome sequence of Streptomyces sp. 13K301.</title>
        <authorList>
            <person name="Sahin N."/>
            <person name="Saygin H."/>
            <person name="Ay H."/>
        </authorList>
    </citation>
    <scope>NUCLEOTIDE SEQUENCE [LARGE SCALE GENOMIC DNA]</scope>
    <source>
        <strain evidence="2 3">13K301</strain>
    </source>
</reference>
<dbReference type="Proteomes" id="UP000235943">
    <property type="component" value="Unassembled WGS sequence"/>
</dbReference>
<name>A0A2N8TG06_9ACTN</name>
<evidence type="ECO:0000313" key="2">
    <source>
        <dbReference type="EMBL" id="PNG17953.1"/>
    </source>
</evidence>
<gene>
    <name evidence="2" type="ORF">C1J00_33735</name>
</gene>
<protein>
    <submittedName>
        <fullName evidence="2">Uncharacterized protein</fullName>
    </submittedName>
</protein>
<organism evidence="2 3">
    <name type="scientific">Streptomyces cahuitamycinicus</name>
    <dbReference type="NCBI Taxonomy" id="2070367"/>
    <lineage>
        <taxon>Bacteria</taxon>
        <taxon>Bacillati</taxon>
        <taxon>Actinomycetota</taxon>
        <taxon>Actinomycetes</taxon>
        <taxon>Kitasatosporales</taxon>
        <taxon>Streptomycetaceae</taxon>
        <taxon>Streptomyces</taxon>
    </lineage>
</organism>
<evidence type="ECO:0000256" key="1">
    <source>
        <dbReference type="SAM" id="MobiDB-lite"/>
    </source>
</evidence>
<keyword evidence="3" id="KW-1185">Reference proteome</keyword>
<comment type="caution">
    <text evidence="2">The sequence shown here is derived from an EMBL/GenBank/DDBJ whole genome shotgun (WGS) entry which is preliminary data.</text>
</comment>
<evidence type="ECO:0000313" key="3">
    <source>
        <dbReference type="Proteomes" id="UP000235943"/>
    </source>
</evidence>
<accession>A0A2N8TG06</accession>
<feature type="compositionally biased region" description="Low complexity" evidence="1">
    <location>
        <begin position="1"/>
        <end position="17"/>
    </location>
</feature>
<dbReference type="EMBL" id="POUC01000378">
    <property type="protein sequence ID" value="PNG17953.1"/>
    <property type="molecule type" value="Genomic_DNA"/>
</dbReference>